<organism evidence="1">
    <name type="scientific">marine metagenome</name>
    <dbReference type="NCBI Taxonomy" id="408172"/>
    <lineage>
        <taxon>unclassified sequences</taxon>
        <taxon>metagenomes</taxon>
        <taxon>ecological metagenomes</taxon>
    </lineage>
</organism>
<accession>A0A381TSN7</accession>
<reference evidence="1" key="1">
    <citation type="submission" date="2018-05" db="EMBL/GenBank/DDBJ databases">
        <authorList>
            <person name="Lanie J.A."/>
            <person name="Ng W.-L."/>
            <person name="Kazmierczak K.M."/>
            <person name="Andrzejewski T.M."/>
            <person name="Davidsen T.M."/>
            <person name="Wayne K.J."/>
            <person name="Tettelin H."/>
            <person name="Glass J.I."/>
            <person name="Rusch D."/>
            <person name="Podicherti R."/>
            <person name="Tsui H.-C.T."/>
            <person name="Winkler M.E."/>
        </authorList>
    </citation>
    <scope>NUCLEOTIDE SEQUENCE</scope>
</reference>
<feature type="non-terminal residue" evidence="1">
    <location>
        <position position="1"/>
    </location>
</feature>
<proteinExistence type="predicted"/>
<dbReference type="EMBL" id="UINC01005021">
    <property type="protein sequence ID" value="SVA18508.1"/>
    <property type="molecule type" value="Genomic_DNA"/>
</dbReference>
<sequence>VPPSRPASAGLVVLFVLLAASSLVACGSSEESAAPPTTILAVATTTVSPADARSDFVSEVAGSAPILEGLSDQDLGCVADRLLEDLDPAEVVTLTRNGPRPDQATLAVDALRSCGLILDVVALGLQQAIDADPDAPPVEATCILEGIADEDLVPYLEARFEHGFVELDDDEADILLEDTPIMANTMRCSTLALFGQVDVEAPPVCTGLAYRMGDMMAELLAMGETPTDGPDLSILTGVFAATDAIFAWLADEVPPELRDDAVLVRDTTSRIGALMAEGFAKVAAADPGDEEAAMTAFLSVMARVSAEMESSASAVEASTERLRGYLVATCGESVLTLFELLSGVGATT</sequence>
<gene>
    <name evidence="1" type="ORF">METZ01_LOCUS71362</name>
</gene>
<name>A0A381TSN7_9ZZZZ</name>
<evidence type="ECO:0000313" key="1">
    <source>
        <dbReference type="EMBL" id="SVA18508.1"/>
    </source>
</evidence>
<dbReference type="AlphaFoldDB" id="A0A381TSN7"/>
<protein>
    <submittedName>
        <fullName evidence="1">Uncharacterized protein</fullName>
    </submittedName>
</protein>